<keyword evidence="13" id="KW-1185">Reference proteome</keyword>
<feature type="compositionally biased region" description="Basic and acidic residues" evidence="10">
    <location>
        <begin position="83"/>
        <end position="153"/>
    </location>
</feature>
<dbReference type="NCBIfam" id="TIGR00231">
    <property type="entry name" value="small_GTP"/>
    <property type="match status" value="1"/>
</dbReference>
<dbReference type="InterPro" id="IPR015760">
    <property type="entry name" value="TIF_IF2"/>
</dbReference>
<dbReference type="InterPro" id="IPR044145">
    <property type="entry name" value="IF2_II"/>
</dbReference>
<dbReference type="Proteomes" id="UP001553161">
    <property type="component" value="Unassembled WGS sequence"/>
</dbReference>
<keyword evidence="3 8" id="KW-0963">Cytoplasm</keyword>
<dbReference type="CDD" id="cd01887">
    <property type="entry name" value="IF2_eIF5B"/>
    <property type="match status" value="1"/>
</dbReference>
<evidence type="ECO:0000313" key="12">
    <source>
        <dbReference type="EMBL" id="MEV8467989.1"/>
    </source>
</evidence>
<dbReference type="NCBIfam" id="TIGR00487">
    <property type="entry name" value="IF-2"/>
    <property type="match status" value="1"/>
</dbReference>
<dbReference type="EMBL" id="JBFBVU010000020">
    <property type="protein sequence ID" value="MEV8467989.1"/>
    <property type="molecule type" value="Genomic_DNA"/>
</dbReference>
<evidence type="ECO:0000256" key="2">
    <source>
        <dbReference type="ARBA" id="ARBA00020675"/>
    </source>
</evidence>
<dbReference type="CDD" id="cd03692">
    <property type="entry name" value="mtIF2_IVc"/>
    <property type="match status" value="1"/>
</dbReference>
<comment type="function">
    <text evidence="8 9">One of the essential components for the initiation of protein synthesis. Protects formylmethionyl-tRNA from spontaneous hydrolysis and promotes its binding to the 30S ribosomal subunits. Also involved in the hydrolysis of GTP during the formation of the 70S ribosomal complex.</text>
</comment>
<dbReference type="SUPFAM" id="SSF52156">
    <property type="entry name" value="Initiation factor IF2/eIF5b, domain 3"/>
    <property type="match status" value="1"/>
</dbReference>
<evidence type="ECO:0000259" key="11">
    <source>
        <dbReference type="PROSITE" id="PS51722"/>
    </source>
</evidence>
<dbReference type="InterPro" id="IPR023115">
    <property type="entry name" value="TIF_IF2_dom3"/>
</dbReference>
<feature type="domain" description="Tr-type G" evidence="11">
    <location>
        <begin position="335"/>
        <end position="503"/>
    </location>
</feature>
<evidence type="ECO:0000256" key="4">
    <source>
        <dbReference type="ARBA" id="ARBA00022540"/>
    </source>
</evidence>
<accession>A0ABV3L8U0</accession>
<dbReference type="PROSITE" id="PS01176">
    <property type="entry name" value="IF2"/>
    <property type="match status" value="1"/>
</dbReference>
<gene>
    <name evidence="8 12" type="primary">infB</name>
    <name evidence="12" type="ORF">AB0T83_14525</name>
</gene>
<dbReference type="Pfam" id="PF00009">
    <property type="entry name" value="GTP_EFTU"/>
    <property type="match status" value="1"/>
</dbReference>
<dbReference type="Pfam" id="PF04760">
    <property type="entry name" value="IF2_N"/>
    <property type="match status" value="1"/>
</dbReference>
<dbReference type="CDD" id="cd03702">
    <property type="entry name" value="IF2_mtIF2_II"/>
    <property type="match status" value="1"/>
</dbReference>
<comment type="subcellular location">
    <subcellularLocation>
        <location evidence="8">Cytoplasm</location>
    </subcellularLocation>
</comment>
<evidence type="ECO:0000256" key="10">
    <source>
        <dbReference type="SAM" id="MobiDB-lite"/>
    </source>
</evidence>
<feature type="binding site" evidence="8">
    <location>
        <begin position="391"/>
        <end position="395"/>
    </location>
    <ligand>
        <name>GTP</name>
        <dbReference type="ChEBI" id="CHEBI:37565"/>
    </ligand>
</feature>
<keyword evidence="5 8" id="KW-0547">Nucleotide-binding</keyword>
<evidence type="ECO:0000256" key="9">
    <source>
        <dbReference type="RuleBase" id="RU000644"/>
    </source>
</evidence>
<feature type="binding site" evidence="8">
    <location>
        <begin position="344"/>
        <end position="351"/>
    </location>
    <ligand>
        <name>GTP</name>
        <dbReference type="ChEBI" id="CHEBI:37565"/>
    </ligand>
</feature>
<dbReference type="InterPro" id="IPR006847">
    <property type="entry name" value="IF2_N"/>
</dbReference>
<comment type="caution">
    <text evidence="12">The sequence shown here is derived from an EMBL/GenBank/DDBJ whole genome shotgun (WGS) entry which is preliminary data.</text>
</comment>
<dbReference type="PANTHER" id="PTHR43381">
    <property type="entry name" value="TRANSLATION INITIATION FACTOR IF-2-RELATED"/>
    <property type="match status" value="1"/>
</dbReference>
<dbReference type="RefSeq" id="WP_366193930.1">
    <property type="nucleotide sequence ID" value="NZ_JBFBVU010000020.1"/>
</dbReference>
<name>A0ABV3L8U0_9RHOB</name>
<evidence type="ECO:0000256" key="7">
    <source>
        <dbReference type="ARBA" id="ARBA00023134"/>
    </source>
</evidence>
<dbReference type="InterPro" id="IPR036925">
    <property type="entry name" value="TIF_IF2_dom3_sf"/>
</dbReference>
<dbReference type="InterPro" id="IPR009000">
    <property type="entry name" value="Transl_B-barrel_sf"/>
</dbReference>
<dbReference type="InterPro" id="IPR053905">
    <property type="entry name" value="EF-G-like_DII"/>
</dbReference>
<dbReference type="SUPFAM" id="SSF52540">
    <property type="entry name" value="P-loop containing nucleoside triphosphate hydrolases"/>
    <property type="match status" value="1"/>
</dbReference>
<dbReference type="InterPro" id="IPR027417">
    <property type="entry name" value="P-loop_NTPase"/>
</dbReference>
<evidence type="ECO:0000256" key="1">
    <source>
        <dbReference type="ARBA" id="ARBA00007733"/>
    </source>
</evidence>
<organism evidence="12 13">
    <name type="scientific">Meridianimarinicoccus marinus</name>
    <dbReference type="NCBI Taxonomy" id="3231483"/>
    <lineage>
        <taxon>Bacteria</taxon>
        <taxon>Pseudomonadati</taxon>
        <taxon>Pseudomonadota</taxon>
        <taxon>Alphaproteobacteria</taxon>
        <taxon>Rhodobacterales</taxon>
        <taxon>Paracoccaceae</taxon>
        <taxon>Meridianimarinicoccus</taxon>
    </lineage>
</organism>
<dbReference type="Pfam" id="PF22042">
    <property type="entry name" value="EF-G_D2"/>
    <property type="match status" value="1"/>
</dbReference>
<evidence type="ECO:0000256" key="6">
    <source>
        <dbReference type="ARBA" id="ARBA00022917"/>
    </source>
</evidence>
<dbReference type="PROSITE" id="PS51722">
    <property type="entry name" value="G_TR_2"/>
    <property type="match status" value="1"/>
</dbReference>
<dbReference type="Gene3D" id="3.40.50.10050">
    <property type="entry name" value="Translation initiation factor IF- 2, domain 3"/>
    <property type="match status" value="1"/>
</dbReference>
<evidence type="ECO:0000256" key="3">
    <source>
        <dbReference type="ARBA" id="ARBA00022490"/>
    </source>
</evidence>
<dbReference type="InterPro" id="IPR013575">
    <property type="entry name" value="IF2_assoc_dom_bac"/>
</dbReference>
<dbReference type="PANTHER" id="PTHR43381:SF5">
    <property type="entry name" value="TR-TYPE G DOMAIN-CONTAINING PROTEIN"/>
    <property type="match status" value="1"/>
</dbReference>
<dbReference type="Pfam" id="PF08364">
    <property type="entry name" value="IF2_assoc"/>
    <property type="match status" value="1"/>
</dbReference>
<dbReference type="InterPro" id="IPR000795">
    <property type="entry name" value="T_Tr_GTP-bd_dom"/>
</dbReference>
<sequence length="838" mass="90023">MSDSDGKKTLGVRGGPRSGQVKQSFSHGRTKNVVVETKRKRVVVPKPGSGKSGSAAGGDPSRRPAGISDAEMERRLKALQAAKAREGADAKKRADEEKQRADDRARRRAEIEAKEQEEREREERAAAKVAAEEEERKRKAAEDAARKQAEAKAKAAPAGGARQDPAGEPDAASARPAPTKSGVPTPRKQERDQDRDRGKNRGGDGRRSGKLTLNKALSHGEGGRHRSLASMKRKQERARQKAMGGNEPREKVIRDVQLPEAIVVSELANRMAERVADVVKALMQNGMMVTQNQSIDADTAELIIEEFGHRVQRVSDADVEDVIHSIEDSSEDLEARPPVITVMGHVDHGKTSLLDAIRNAKVVSGEAGGITQHIGAYQVRTDGGDLLTFLDTPGHAAFTSMRARGAQVTDIVVLVVAADDAVMPQTVEAINHAKAAKVPMIVAINKCDKHDANPDKVRTDLLQHEVIVEGLSGDVQDVEVSAITGKGLDQLLEAIALQAEVLELNANPKRAASGAVIEAQLDVGRGPVATVLVQNGTLRQGDIFVVGEQYGKVRALINDKGDRVEEAGPSVPVEVLGLNGTPEAGDVLNVVDTEAQAREIAEFREQQAKDRRAAAGAATTLEQMLAKAKADEDVVELPIVVKADVQGSSEAIVQAMEKIGNDEVRVRVLHSGVGAITESDIGLAEASGAPVIGFNVRANASARNTANQKGVEIRYYSVIYDLVDDVKAAASGLLSAEIRERFIGYAEIKEVFKVSGVGKVAGCLVTEGVARRSAGVRLLRDNVVIHEGTLKTLKRFKDEVAEVQSGQECGMAFENYEDVRAQDVIEIFEREEVERTLD</sequence>
<reference evidence="12 13" key="1">
    <citation type="submission" date="2024-07" db="EMBL/GenBank/DDBJ databases">
        <authorList>
            <person name="Kang M."/>
        </authorList>
    </citation>
    <scope>NUCLEOTIDE SEQUENCE [LARGE SCALE GENOMIC DNA]</scope>
    <source>
        <strain evidence="12 13">DFM31</strain>
    </source>
</reference>
<evidence type="ECO:0000313" key="13">
    <source>
        <dbReference type="Proteomes" id="UP001553161"/>
    </source>
</evidence>
<comment type="similarity">
    <text evidence="1 8 9">Belongs to the TRAFAC class translation factor GTPase superfamily. Classic translation factor GTPase family. IF-2 subfamily.</text>
</comment>
<protein>
    <recommendedName>
        <fullName evidence="2 8">Translation initiation factor IF-2</fullName>
    </recommendedName>
</protein>
<feature type="compositionally biased region" description="Basic residues" evidence="10">
    <location>
        <begin position="225"/>
        <end position="236"/>
    </location>
</feature>
<dbReference type="GO" id="GO:0003743">
    <property type="term" value="F:translation initiation factor activity"/>
    <property type="evidence" value="ECO:0007669"/>
    <property type="project" value="UniProtKB-KW"/>
</dbReference>
<dbReference type="Pfam" id="PF11987">
    <property type="entry name" value="IF-2"/>
    <property type="match status" value="1"/>
</dbReference>
<evidence type="ECO:0000256" key="8">
    <source>
        <dbReference type="HAMAP-Rule" id="MF_00100"/>
    </source>
</evidence>
<evidence type="ECO:0000256" key="5">
    <source>
        <dbReference type="ARBA" id="ARBA00022741"/>
    </source>
</evidence>
<keyword evidence="7 8" id="KW-0342">GTP-binding</keyword>
<proteinExistence type="inferred from homology"/>
<feature type="region of interest" description="Disordered" evidence="10">
    <location>
        <begin position="1"/>
        <end position="247"/>
    </location>
</feature>
<feature type="compositionally biased region" description="Low complexity" evidence="10">
    <location>
        <begin position="44"/>
        <end position="58"/>
    </location>
</feature>
<keyword evidence="4 8" id="KW-0396">Initiation factor</keyword>
<feature type="binding site" evidence="8">
    <location>
        <begin position="445"/>
        <end position="448"/>
    </location>
    <ligand>
        <name>GTP</name>
        <dbReference type="ChEBI" id="CHEBI:37565"/>
    </ligand>
</feature>
<dbReference type="InterPro" id="IPR000178">
    <property type="entry name" value="TF_IF2_bacterial-like"/>
</dbReference>
<dbReference type="HAMAP" id="MF_00100_B">
    <property type="entry name" value="IF_2_B"/>
    <property type="match status" value="1"/>
</dbReference>
<dbReference type="SUPFAM" id="SSF50447">
    <property type="entry name" value="Translation proteins"/>
    <property type="match status" value="2"/>
</dbReference>
<dbReference type="Gene3D" id="2.40.30.10">
    <property type="entry name" value="Translation factors"/>
    <property type="match status" value="2"/>
</dbReference>
<dbReference type="InterPro" id="IPR005225">
    <property type="entry name" value="Small_GTP-bd"/>
</dbReference>
<dbReference type="Gene3D" id="3.40.50.300">
    <property type="entry name" value="P-loop containing nucleotide triphosphate hydrolases"/>
    <property type="match status" value="1"/>
</dbReference>
<comment type="caution">
    <text evidence="8">Lacks conserved residue(s) required for the propagation of feature annotation.</text>
</comment>
<keyword evidence="6 8" id="KW-0648">Protein biosynthesis</keyword>
<feature type="compositionally biased region" description="Basic and acidic residues" evidence="10">
    <location>
        <begin position="187"/>
        <end position="207"/>
    </location>
</feature>